<gene>
    <name evidence="21" type="ORF">ONE63_009649</name>
</gene>
<dbReference type="PANTHER" id="PTHR19237">
    <property type="entry name" value="NUCLEOBINDIN"/>
    <property type="match status" value="1"/>
</dbReference>
<dbReference type="PANTHER" id="PTHR19237:SF20">
    <property type="entry name" value="NUCLEOBINDIN 1"/>
    <property type="match status" value="1"/>
</dbReference>
<accession>A0AAV7XFC2</accession>
<sequence>MKTTVIFIFCVCWAVCGVVAPPVTSSSTKSPNDIESNEENELNVEYDRYLKEVVQALESDPQFREKLQKAEDADIRSGKIAHELEYVSHAVRTRLDEVKRSEMERLRKYTKKAHDLQQGLDTEHLGIHSIPDQEHIDDTNPETFEIEDLRRLIAKTTKDLAEADKQRREEFKEYEMQKEFEKHEAMKKMNEDEKKTFETQNHDLEEKHKKHAPLHHPISKPQLEEVWEKSDHMENQEFDPKTFFYLHDVNGDGVWDFDEVKALFLKELDKMYQAGAPEDDMRERVEEMERMREHVFSEADVNRDGLISYEEFLAQTQKKDFNSDPGWETLDQQQVYTPEEYHKFEMQRQHEIEQMIADGRFKCALQLPPHFQQQGHPQGHPQQFQAPPQGHPQQFQAPPQGHPQQFQAPPQGHPQQFQAPPQGHPQQFQAPPQGQPQQFQAPPQGHPQQFQAPPQGHPQQFQAPHQGQPQQFQAPPQGQPQQFQAPPQGQPQQFQAPPQGQPQQFQAPPQGHPQQFHAPPQGQPQQFQAPTQGQQQQYRAQAAPPVQNQPPQPQGSSESHIASQQAASVHQPGQQQALPQVAKQV</sequence>
<dbReference type="GO" id="GO:0016020">
    <property type="term" value="C:membrane"/>
    <property type="evidence" value="ECO:0007669"/>
    <property type="project" value="UniProtKB-SubCell"/>
</dbReference>
<feature type="signal peptide" evidence="19">
    <location>
        <begin position="1"/>
        <end position="20"/>
    </location>
</feature>
<dbReference type="PROSITE" id="PS50222">
    <property type="entry name" value="EF_HAND_2"/>
    <property type="match status" value="1"/>
</dbReference>
<comment type="caution">
    <text evidence="21">The sequence shown here is derived from an EMBL/GenBank/DDBJ whole genome shotgun (WGS) entry which is preliminary data.</text>
</comment>
<evidence type="ECO:0000259" key="20">
    <source>
        <dbReference type="PROSITE" id="PS50222"/>
    </source>
</evidence>
<evidence type="ECO:0000256" key="15">
    <source>
        <dbReference type="ARBA" id="ARBA00023125"/>
    </source>
</evidence>
<evidence type="ECO:0000256" key="11">
    <source>
        <dbReference type="ARBA" id="ARBA00022729"/>
    </source>
</evidence>
<evidence type="ECO:0000256" key="6">
    <source>
        <dbReference type="ARBA" id="ARBA00022490"/>
    </source>
</evidence>
<dbReference type="GO" id="GO:0005509">
    <property type="term" value="F:calcium ion binding"/>
    <property type="evidence" value="ECO:0007669"/>
    <property type="project" value="InterPro"/>
</dbReference>
<keyword evidence="13" id="KW-0106">Calcium</keyword>
<keyword evidence="8" id="KW-0597">Phosphoprotein</keyword>
<evidence type="ECO:0000313" key="22">
    <source>
        <dbReference type="Proteomes" id="UP001075354"/>
    </source>
</evidence>
<comment type="similarity">
    <text evidence="5">Belongs to the nucleobindin family.</text>
</comment>
<keyword evidence="10" id="KW-0479">Metal-binding</keyword>
<evidence type="ECO:0000256" key="14">
    <source>
        <dbReference type="ARBA" id="ARBA00023034"/>
    </source>
</evidence>
<keyword evidence="15" id="KW-0238">DNA-binding</keyword>
<dbReference type="GO" id="GO:0005085">
    <property type="term" value="F:guanyl-nucleotide exchange factor activity"/>
    <property type="evidence" value="ECO:0007669"/>
    <property type="project" value="UniProtKB-KW"/>
</dbReference>
<dbReference type="GO" id="GO:0070062">
    <property type="term" value="C:extracellular exosome"/>
    <property type="evidence" value="ECO:0007669"/>
    <property type="project" value="TreeGrafter"/>
</dbReference>
<dbReference type="FunFam" id="1.10.238.10:FF:000045">
    <property type="entry name" value="Nucleobindin 2"/>
    <property type="match status" value="1"/>
</dbReference>
<dbReference type="GO" id="GO:0005793">
    <property type="term" value="C:endoplasmic reticulum-Golgi intermediate compartment"/>
    <property type="evidence" value="ECO:0007669"/>
    <property type="project" value="TreeGrafter"/>
</dbReference>
<keyword evidence="9" id="KW-0344">Guanine-nucleotide releasing factor</keyword>
<dbReference type="Proteomes" id="UP001075354">
    <property type="component" value="Chromosome 8"/>
</dbReference>
<dbReference type="AlphaFoldDB" id="A0AAV7XFC2"/>
<evidence type="ECO:0000256" key="18">
    <source>
        <dbReference type="SAM" id="MobiDB-lite"/>
    </source>
</evidence>
<feature type="region of interest" description="Disordered" evidence="18">
    <location>
        <begin position="370"/>
        <end position="585"/>
    </location>
</feature>
<evidence type="ECO:0000313" key="21">
    <source>
        <dbReference type="EMBL" id="KAJ1524772.1"/>
    </source>
</evidence>
<keyword evidence="16" id="KW-0472">Membrane</keyword>
<evidence type="ECO:0000256" key="17">
    <source>
        <dbReference type="SAM" id="Coils"/>
    </source>
</evidence>
<dbReference type="CDD" id="cd00051">
    <property type="entry name" value="EFh"/>
    <property type="match status" value="1"/>
</dbReference>
<evidence type="ECO:0000256" key="10">
    <source>
        <dbReference type="ARBA" id="ARBA00022723"/>
    </source>
</evidence>
<dbReference type="GO" id="GO:0003677">
    <property type="term" value="F:DNA binding"/>
    <property type="evidence" value="ECO:0007669"/>
    <property type="project" value="UniProtKB-KW"/>
</dbReference>
<dbReference type="Gene3D" id="1.10.238.10">
    <property type="entry name" value="EF-hand"/>
    <property type="match status" value="1"/>
</dbReference>
<dbReference type="InterPro" id="IPR002048">
    <property type="entry name" value="EF_hand_dom"/>
</dbReference>
<evidence type="ECO:0000256" key="16">
    <source>
        <dbReference type="ARBA" id="ARBA00023136"/>
    </source>
</evidence>
<evidence type="ECO:0000256" key="8">
    <source>
        <dbReference type="ARBA" id="ARBA00022553"/>
    </source>
</evidence>
<dbReference type="InterPro" id="IPR011992">
    <property type="entry name" value="EF-hand-dom_pair"/>
</dbReference>
<evidence type="ECO:0000256" key="5">
    <source>
        <dbReference type="ARBA" id="ARBA00008063"/>
    </source>
</evidence>
<feature type="chain" id="PRO_5043653199" description="EF-hand domain-containing protein" evidence="19">
    <location>
        <begin position="21"/>
        <end position="585"/>
    </location>
</feature>
<dbReference type="InterPro" id="IPR018247">
    <property type="entry name" value="EF_Hand_1_Ca_BS"/>
</dbReference>
<organism evidence="21 22">
    <name type="scientific">Megalurothrips usitatus</name>
    <name type="common">bean blossom thrips</name>
    <dbReference type="NCBI Taxonomy" id="439358"/>
    <lineage>
        <taxon>Eukaryota</taxon>
        <taxon>Metazoa</taxon>
        <taxon>Ecdysozoa</taxon>
        <taxon>Arthropoda</taxon>
        <taxon>Hexapoda</taxon>
        <taxon>Insecta</taxon>
        <taxon>Pterygota</taxon>
        <taxon>Neoptera</taxon>
        <taxon>Paraneoptera</taxon>
        <taxon>Thysanoptera</taxon>
        <taxon>Terebrantia</taxon>
        <taxon>Thripoidea</taxon>
        <taxon>Thripidae</taxon>
        <taxon>Megalurothrips</taxon>
    </lineage>
</organism>
<proteinExistence type="inferred from homology"/>
<keyword evidence="17" id="KW-0175">Coiled coil</keyword>
<evidence type="ECO:0000256" key="2">
    <source>
        <dbReference type="ARBA" id="ARBA00004496"/>
    </source>
</evidence>
<name>A0AAV7XFC2_9NEOP</name>
<keyword evidence="22" id="KW-1185">Reference proteome</keyword>
<keyword evidence="14" id="KW-0333">Golgi apparatus</keyword>
<evidence type="ECO:0000256" key="3">
    <source>
        <dbReference type="ARBA" id="ARBA00004555"/>
    </source>
</evidence>
<reference evidence="21" key="1">
    <citation type="submission" date="2022-12" db="EMBL/GenBank/DDBJ databases">
        <title>Chromosome-level genome assembly of the bean flower thrips Megalurothrips usitatus.</title>
        <authorList>
            <person name="Ma L."/>
            <person name="Liu Q."/>
            <person name="Li H."/>
            <person name="Cai W."/>
        </authorList>
    </citation>
    <scope>NUCLEOTIDE SEQUENCE</scope>
    <source>
        <strain evidence="21">Cailab_2022a</strain>
    </source>
</reference>
<feature type="compositionally biased region" description="Polar residues" evidence="18">
    <location>
        <begin position="555"/>
        <end position="578"/>
    </location>
</feature>
<evidence type="ECO:0000256" key="13">
    <source>
        <dbReference type="ARBA" id="ARBA00022837"/>
    </source>
</evidence>
<comment type="subcellular location">
    <subcellularLocation>
        <location evidence="2">Cytoplasm</location>
    </subcellularLocation>
    <subcellularLocation>
        <location evidence="3">Golgi apparatus</location>
    </subcellularLocation>
    <subcellularLocation>
        <location evidence="1">Membrane</location>
        <topology evidence="1">Peripheral membrane protein</topology>
    </subcellularLocation>
    <subcellularLocation>
        <location evidence="4">Secreted</location>
    </subcellularLocation>
</comment>
<protein>
    <recommendedName>
        <fullName evidence="20">EF-hand domain-containing protein</fullName>
    </recommendedName>
</protein>
<dbReference type="EMBL" id="JAPTSV010000008">
    <property type="protein sequence ID" value="KAJ1524772.1"/>
    <property type="molecule type" value="Genomic_DNA"/>
</dbReference>
<evidence type="ECO:0000256" key="12">
    <source>
        <dbReference type="ARBA" id="ARBA00022737"/>
    </source>
</evidence>
<feature type="domain" description="EF-hand" evidence="20">
    <location>
        <begin position="287"/>
        <end position="322"/>
    </location>
</feature>
<keyword evidence="7" id="KW-0964">Secreted</keyword>
<dbReference type="Pfam" id="PF25434">
    <property type="entry name" value="NUCB1_N"/>
    <property type="match status" value="1"/>
</dbReference>
<evidence type="ECO:0000256" key="7">
    <source>
        <dbReference type="ARBA" id="ARBA00022525"/>
    </source>
</evidence>
<evidence type="ECO:0000256" key="4">
    <source>
        <dbReference type="ARBA" id="ARBA00004613"/>
    </source>
</evidence>
<dbReference type="InterPro" id="IPR057576">
    <property type="entry name" value="NUCB1_N"/>
</dbReference>
<keyword evidence="11 19" id="KW-0732">Signal</keyword>
<evidence type="ECO:0000256" key="1">
    <source>
        <dbReference type="ARBA" id="ARBA00004170"/>
    </source>
</evidence>
<evidence type="ECO:0000256" key="9">
    <source>
        <dbReference type="ARBA" id="ARBA00022658"/>
    </source>
</evidence>
<evidence type="ECO:0000256" key="19">
    <source>
        <dbReference type="SAM" id="SignalP"/>
    </source>
</evidence>
<dbReference type="SUPFAM" id="SSF47473">
    <property type="entry name" value="EF-hand"/>
    <property type="match status" value="1"/>
</dbReference>
<feature type="coiled-coil region" evidence="17">
    <location>
        <begin position="146"/>
        <end position="207"/>
    </location>
</feature>
<dbReference type="InterPro" id="IPR040250">
    <property type="entry name" value="Nucleobindin"/>
</dbReference>
<keyword evidence="6" id="KW-0963">Cytoplasm</keyword>
<dbReference type="GO" id="GO:0005794">
    <property type="term" value="C:Golgi apparatus"/>
    <property type="evidence" value="ECO:0007669"/>
    <property type="project" value="UniProtKB-SubCell"/>
</dbReference>
<dbReference type="PROSITE" id="PS00018">
    <property type="entry name" value="EF_HAND_1"/>
    <property type="match status" value="1"/>
</dbReference>
<feature type="compositionally biased region" description="Low complexity" evidence="18">
    <location>
        <begin position="370"/>
        <end position="546"/>
    </location>
</feature>
<dbReference type="Pfam" id="PF13499">
    <property type="entry name" value="EF-hand_7"/>
    <property type="match status" value="1"/>
</dbReference>
<keyword evidence="12" id="KW-0677">Repeat</keyword>